<dbReference type="GO" id="GO:0016628">
    <property type="term" value="F:oxidoreductase activity, acting on the CH-CH group of donors, NAD or NADP as acceptor"/>
    <property type="evidence" value="ECO:0007669"/>
    <property type="project" value="InterPro"/>
</dbReference>
<dbReference type="InterPro" id="IPR020843">
    <property type="entry name" value="ER"/>
</dbReference>
<gene>
    <name evidence="3" type="ORF">Scani_26520</name>
</gene>
<evidence type="ECO:0000259" key="2">
    <source>
        <dbReference type="SMART" id="SM00829"/>
    </source>
</evidence>
<dbReference type="PANTHER" id="PTHR43205:SF7">
    <property type="entry name" value="PROSTAGLANDIN REDUCTASE 1"/>
    <property type="match status" value="1"/>
</dbReference>
<dbReference type="Pfam" id="PF00107">
    <property type="entry name" value="ADH_zinc_N"/>
    <property type="match status" value="1"/>
</dbReference>
<dbReference type="InterPro" id="IPR011032">
    <property type="entry name" value="GroES-like_sf"/>
</dbReference>
<comment type="caution">
    <text evidence="3">The sequence shown here is derived from an EMBL/GenBank/DDBJ whole genome shotgun (WGS) entry which is preliminary data.</text>
</comment>
<evidence type="ECO:0000313" key="3">
    <source>
        <dbReference type="EMBL" id="GFE06384.1"/>
    </source>
</evidence>
<dbReference type="InterPro" id="IPR041694">
    <property type="entry name" value="ADH_N_2"/>
</dbReference>
<sequence length="344" mass="36450">MSAGVGPGIPQKAREVRLSEHLEGELTLGHFDIVEVEVPEPAPGEVLVRTDHLPLAAAYQDLMRADCPLPLPPFQVGERLGGGALGTVVRSASPDLAVGDVVQSMSGWSEYSCGPANTYFKVDPDLFPSPVYYLSQGPTAYYGMADIARVGKGDVVFVSGAAGGVGSLAGQIAKCRGAARVIGSAGSQEKVDYLVGELGFDDAFDYHDGPVVDRLRELAPDGIQVFFDNVGGEQFEAAIEVAAPHARFALCGALSAQNGSQAYPRLDLMTAITKHLELRPFATYHTPEQITQWTRHFAMWVAEGTFVFPHTAVEGGIETAPAALISLLQGAYRGNVALHLTAGE</sequence>
<dbReference type="Gene3D" id="3.90.180.10">
    <property type="entry name" value="Medium-chain alcohol dehydrogenases, catalytic domain"/>
    <property type="match status" value="1"/>
</dbReference>
<keyword evidence="1" id="KW-0560">Oxidoreductase</keyword>
<dbReference type="InterPro" id="IPR045010">
    <property type="entry name" value="MDR_fam"/>
</dbReference>
<dbReference type="OrthoDB" id="9805663at2"/>
<dbReference type="AlphaFoldDB" id="A0A640S6E8"/>
<dbReference type="SUPFAM" id="SSF51735">
    <property type="entry name" value="NAD(P)-binding Rossmann-fold domains"/>
    <property type="match status" value="1"/>
</dbReference>
<evidence type="ECO:0000256" key="1">
    <source>
        <dbReference type="ARBA" id="ARBA00023002"/>
    </source>
</evidence>
<dbReference type="InterPro" id="IPR013149">
    <property type="entry name" value="ADH-like_C"/>
</dbReference>
<name>A0A640S6E8_9ACTN</name>
<dbReference type="SUPFAM" id="SSF50129">
    <property type="entry name" value="GroES-like"/>
    <property type="match status" value="1"/>
</dbReference>
<evidence type="ECO:0000313" key="4">
    <source>
        <dbReference type="Proteomes" id="UP000435837"/>
    </source>
</evidence>
<dbReference type="Gene3D" id="3.40.50.720">
    <property type="entry name" value="NAD(P)-binding Rossmann-like Domain"/>
    <property type="match status" value="1"/>
</dbReference>
<dbReference type="CDD" id="cd05288">
    <property type="entry name" value="PGDH"/>
    <property type="match status" value="1"/>
</dbReference>
<dbReference type="Pfam" id="PF16884">
    <property type="entry name" value="ADH_N_2"/>
    <property type="match status" value="1"/>
</dbReference>
<dbReference type="EMBL" id="BLIN01000003">
    <property type="protein sequence ID" value="GFE06384.1"/>
    <property type="molecule type" value="Genomic_DNA"/>
</dbReference>
<dbReference type="SMART" id="SM00829">
    <property type="entry name" value="PKS_ER"/>
    <property type="match status" value="1"/>
</dbReference>
<dbReference type="RefSeq" id="WP_159473982.1">
    <property type="nucleotide sequence ID" value="NZ_BAAATH010000002.1"/>
</dbReference>
<dbReference type="PANTHER" id="PTHR43205">
    <property type="entry name" value="PROSTAGLANDIN REDUCTASE"/>
    <property type="match status" value="1"/>
</dbReference>
<feature type="domain" description="Enoyl reductase (ER)" evidence="2">
    <location>
        <begin position="26"/>
        <end position="338"/>
    </location>
</feature>
<accession>A0A640S6E8</accession>
<protein>
    <submittedName>
        <fullName evidence="3">NADP-dependent oxidoreductase</fullName>
    </submittedName>
</protein>
<dbReference type="Proteomes" id="UP000435837">
    <property type="component" value="Unassembled WGS sequence"/>
</dbReference>
<reference evidence="3 4" key="1">
    <citation type="submission" date="2019-12" db="EMBL/GenBank/DDBJ databases">
        <title>Whole genome shotgun sequence of Streptomyces caniferus NBRC 15389.</title>
        <authorList>
            <person name="Ichikawa N."/>
            <person name="Kimura A."/>
            <person name="Kitahashi Y."/>
            <person name="Komaki H."/>
            <person name="Tamura T."/>
        </authorList>
    </citation>
    <scope>NUCLEOTIDE SEQUENCE [LARGE SCALE GENOMIC DNA]</scope>
    <source>
        <strain evidence="3 4">NBRC 15389</strain>
    </source>
</reference>
<proteinExistence type="predicted"/>
<organism evidence="3 4">
    <name type="scientific">Streptomyces caniferus</name>
    <dbReference type="NCBI Taxonomy" id="285557"/>
    <lineage>
        <taxon>Bacteria</taxon>
        <taxon>Bacillati</taxon>
        <taxon>Actinomycetota</taxon>
        <taxon>Actinomycetes</taxon>
        <taxon>Kitasatosporales</taxon>
        <taxon>Streptomycetaceae</taxon>
        <taxon>Streptomyces</taxon>
    </lineage>
</organism>
<dbReference type="InterPro" id="IPR036291">
    <property type="entry name" value="NAD(P)-bd_dom_sf"/>
</dbReference>